<feature type="transmembrane region" description="Helical" evidence="1">
    <location>
        <begin position="182"/>
        <end position="199"/>
    </location>
</feature>
<keyword evidence="1" id="KW-0472">Membrane</keyword>
<sequence length="296" mass="29723">MSVLRRNLLLALAAGTLWWVAGFLPWIVHGLRTAVLTGGPFAPDQGVAVLRMAVPLVAEALPSLVTMAVLGGVVAGLVARRGAGSRVAASGAALGGVAVAATIALAQSRSAAGSAAGAFASDPRVVAALTVIAVLATTCGVVAGLAAAFGPVWLRPIVLVAPAVLLPGWIEQLLPGDQSAAAPWLFAVAVGLLLGTSVTRGRDALSWAPAAAVGWVTQAALPALVVVSSSIRPGYGLDDNPWLPAQIGREVFRAALTEPTAHWPAAWAWALLLGAAVATARVSGLLGGRREPAVAE</sequence>
<feature type="transmembrane region" description="Helical" evidence="1">
    <location>
        <begin position="211"/>
        <end position="231"/>
    </location>
</feature>
<keyword evidence="1" id="KW-0812">Transmembrane</keyword>
<name>A0ABT7S397_9CELL</name>
<reference evidence="2 3" key="1">
    <citation type="submission" date="2023-06" db="EMBL/GenBank/DDBJ databases">
        <title>Cellulomonas sp. MW9 Whole genome sequence.</title>
        <authorList>
            <person name="Park S."/>
        </authorList>
    </citation>
    <scope>NUCLEOTIDE SEQUENCE [LARGE SCALE GENOMIC DNA]</scope>
    <source>
        <strain evidence="2 3">MW9</strain>
    </source>
</reference>
<evidence type="ECO:0000256" key="1">
    <source>
        <dbReference type="SAM" id="Phobius"/>
    </source>
</evidence>
<feature type="transmembrane region" description="Helical" evidence="1">
    <location>
        <begin position="87"/>
        <end position="106"/>
    </location>
</feature>
<dbReference type="EMBL" id="JAUCGR010000001">
    <property type="protein sequence ID" value="MDM7830087.1"/>
    <property type="molecule type" value="Genomic_DNA"/>
</dbReference>
<evidence type="ECO:0000313" key="2">
    <source>
        <dbReference type="EMBL" id="MDM7830087.1"/>
    </source>
</evidence>
<organism evidence="2 3">
    <name type="scientific">Cellulomonas edaphi</name>
    <dbReference type="NCBI Taxonomy" id="3053468"/>
    <lineage>
        <taxon>Bacteria</taxon>
        <taxon>Bacillati</taxon>
        <taxon>Actinomycetota</taxon>
        <taxon>Actinomycetes</taxon>
        <taxon>Micrococcales</taxon>
        <taxon>Cellulomonadaceae</taxon>
        <taxon>Cellulomonas</taxon>
    </lineage>
</organism>
<proteinExistence type="predicted"/>
<protein>
    <recommendedName>
        <fullName evidence="4">ABC transporter permease</fullName>
    </recommendedName>
</protein>
<keyword evidence="3" id="KW-1185">Reference proteome</keyword>
<evidence type="ECO:0008006" key="4">
    <source>
        <dbReference type="Google" id="ProtNLM"/>
    </source>
</evidence>
<feature type="transmembrane region" description="Helical" evidence="1">
    <location>
        <begin position="266"/>
        <end position="286"/>
    </location>
</feature>
<feature type="transmembrane region" description="Helical" evidence="1">
    <location>
        <begin position="54"/>
        <end position="75"/>
    </location>
</feature>
<feature type="transmembrane region" description="Helical" evidence="1">
    <location>
        <begin position="152"/>
        <end position="170"/>
    </location>
</feature>
<dbReference type="Proteomes" id="UP001321453">
    <property type="component" value="Unassembled WGS sequence"/>
</dbReference>
<keyword evidence="1" id="KW-1133">Transmembrane helix</keyword>
<comment type="caution">
    <text evidence="2">The sequence shown here is derived from an EMBL/GenBank/DDBJ whole genome shotgun (WGS) entry which is preliminary data.</text>
</comment>
<feature type="transmembrane region" description="Helical" evidence="1">
    <location>
        <begin position="126"/>
        <end position="145"/>
    </location>
</feature>
<dbReference type="RefSeq" id="WP_289444739.1">
    <property type="nucleotide sequence ID" value="NZ_JAUCGR010000001.1"/>
</dbReference>
<accession>A0ABT7S397</accession>
<evidence type="ECO:0000313" key="3">
    <source>
        <dbReference type="Proteomes" id="UP001321453"/>
    </source>
</evidence>
<gene>
    <name evidence="2" type="ORF">QRT05_01960</name>
</gene>